<geneLocation type="plasmid" evidence="1">
    <name>pVP2HP</name>
</geneLocation>
<keyword evidence="1" id="KW-0614">Plasmid</keyword>
<geneLocation type="plasmid" evidence="3">
    <name>pVPSD2016-1</name>
</geneLocation>
<geneLocation type="plasmid" evidence="4">
    <name>pvpsd2016-1</name>
</geneLocation>
<organism evidence="1">
    <name type="scientific">Vibrio parahaemolyticus</name>
    <dbReference type="NCBI Taxonomy" id="670"/>
    <lineage>
        <taxon>Bacteria</taxon>
        <taxon>Pseudomonadati</taxon>
        <taxon>Pseudomonadota</taxon>
        <taxon>Gammaproteobacteria</taxon>
        <taxon>Vibrionales</taxon>
        <taxon>Vibrionaceae</taxon>
        <taxon>Vibrio</taxon>
    </lineage>
</organism>
<dbReference type="EMBL" id="CP034300">
    <property type="protein sequence ID" value="QHH12915.1"/>
    <property type="molecule type" value="Genomic_DNA"/>
</dbReference>
<reference evidence="3 4" key="2">
    <citation type="submission" date="2018-12" db="EMBL/GenBank/DDBJ databases">
        <title>Genomic insights into the evolutionary origins and pathogenicity of five Vibrio parahaemolyticus strains isolated from the shrimp with acute hepatopancreatic necrosis disease (AHPND).</title>
        <authorList>
            <person name="Yang Q."/>
            <person name="Dong X."/>
            <person name="Xie G."/>
            <person name="Fu S."/>
            <person name="Zou P."/>
            <person name="Sun J."/>
            <person name="Wang Y."/>
            <person name="Huang J."/>
        </authorList>
    </citation>
    <scope>NUCLEOTIDE SEQUENCE [LARGE SCALE GENOMIC DNA]</scope>
    <source>
        <strain evidence="3 4">20160303005-1</strain>
        <plasmid evidence="4">pvpsd2016-1</plasmid>
        <plasmid evidence="3">pVPSD2016-1</plasmid>
    </source>
</reference>
<protein>
    <submittedName>
        <fullName evidence="1">Uncharacterized protein</fullName>
    </submittedName>
</protein>
<name>A0A1Y1B9G8_VIBPH</name>
<sequence length="73" mass="8507">MNECDIQTAVEAIMSLRPAKKSNEEESINRAKTKRRYDELVFQRELTEIETGERILQGLDFFPSTKFKTKKAP</sequence>
<evidence type="ECO:0000313" key="2">
    <source>
        <dbReference type="EMBL" id="NMU26766.1"/>
    </source>
</evidence>
<dbReference type="RefSeq" id="WP_023624649.1">
    <property type="nucleotide sequence ID" value="NZ_AP014859.1"/>
</dbReference>
<reference evidence="1" key="1">
    <citation type="journal article" date="2017" name="Infect. Genet. Evol.">
        <title>Plasmid dynamics in Vibrio parahaemolyticus strains related to shrimp Acute Hepatopancreatic Necrosis Syndrome (AHPNS).</title>
        <authorList>
            <person name="Theethakaew C."/>
            <person name="Nakamura S."/>
            <person name="Motooka D."/>
            <person name="Matsuda S."/>
            <person name="Kodama T."/>
            <person name="Chonsin K."/>
            <person name="Suthienkul O."/>
            <person name="Iida T."/>
        </authorList>
    </citation>
    <scope>NUCLEOTIDE SEQUENCE</scope>
    <source>
        <strain evidence="1">VPE61</strain>
        <plasmid evidence="1">pVP2HP</plasmid>
    </source>
</reference>
<evidence type="ECO:0000313" key="4">
    <source>
        <dbReference type="Proteomes" id="UP000464718"/>
    </source>
</evidence>
<proteinExistence type="predicted"/>
<dbReference type="EMBL" id="JABCLD010001443">
    <property type="protein sequence ID" value="NMU26766.1"/>
    <property type="molecule type" value="Genomic_DNA"/>
</dbReference>
<evidence type="ECO:0000313" key="3">
    <source>
        <dbReference type="EMBL" id="QHH12915.1"/>
    </source>
</evidence>
<reference evidence="2 5" key="3">
    <citation type="submission" date="2020-04" db="EMBL/GenBank/DDBJ databases">
        <title>Whole-genome sequencing of Vibrio spp. from China reveals different genetic environments of blaCTX-M-14 among diverse lineages.</title>
        <authorList>
            <person name="Zheng Z."/>
            <person name="Ye L."/>
            <person name="Chen S."/>
        </authorList>
    </citation>
    <scope>NUCLEOTIDE SEQUENCE [LARGE SCALE GENOMIC DNA]</scope>
    <source>
        <strain evidence="2 5">Vb0574</strain>
    </source>
</reference>
<gene>
    <name evidence="3" type="ORF">EHC69_26915</name>
    <name evidence="2" type="ORF">HKB21_14175</name>
</gene>
<dbReference type="Proteomes" id="UP000464718">
    <property type="component" value="Plasmid pvpsd2016-1"/>
</dbReference>
<evidence type="ECO:0000313" key="5">
    <source>
        <dbReference type="Proteomes" id="UP000555836"/>
    </source>
</evidence>
<accession>A0A1Y1B9G8</accession>
<dbReference type="EMBL" id="AP014859">
    <property type="protein sequence ID" value="BAX56774.1"/>
    <property type="molecule type" value="Genomic_DNA"/>
</dbReference>
<dbReference type="Proteomes" id="UP000555836">
    <property type="component" value="Unassembled WGS sequence"/>
</dbReference>
<evidence type="ECO:0000313" key="1">
    <source>
        <dbReference type="EMBL" id="BAX56774.1"/>
    </source>
</evidence>
<dbReference type="AlphaFoldDB" id="A0A1Y1B9G8"/>